<name>A0A6A6JRU4_WESOR</name>
<evidence type="ECO:0000313" key="2">
    <source>
        <dbReference type="EMBL" id="KAF2279107.1"/>
    </source>
</evidence>
<feature type="transmembrane region" description="Helical" evidence="1">
    <location>
        <begin position="81"/>
        <end position="101"/>
    </location>
</feature>
<proteinExistence type="predicted"/>
<reference evidence="2" key="1">
    <citation type="journal article" date="2020" name="Stud. Mycol.">
        <title>101 Dothideomycetes genomes: a test case for predicting lifestyles and emergence of pathogens.</title>
        <authorList>
            <person name="Haridas S."/>
            <person name="Albert R."/>
            <person name="Binder M."/>
            <person name="Bloem J."/>
            <person name="Labutti K."/>
            <person name="Salamov A."/>
            <person name="Andreopoulos B."/>
            <person name="Baker S."/>
            <person name="Barry K."/>
            <person name="Bills G."/>
            <person name="Bluhm B."/>
            <person name="Cannon C."/>
            <person name="Castanera R."/>
            <person name="Culley D."/>
            <person name="Daum C."/>
            <person name="Ezra D."/>
            <person name="Gonzalez J."/>
            <person name="Henrissat B."/>
            <person name="Kuo A."/>
            <person name="Liang C."/>
            <person name="Lipzen A."/>
            <person name="Lutzoni F."/>
            <person name="Magnuson J."/>
            <person name="Mondo S."/>
            <person name="Nolan M."/>
            <person name="Ohm R."/>
            <person name="Pangilinan J."/>
            <person name="Park H.-J."/>
            <person name="Ramirez L."/>
            <person name="Alfaro M."/>
            <person name="Sun H."/>
            <person name="Tritt A."/>
            <person name="Yoshinaga Y."/>
            <person name="Zwiers L.-H."/>
            <person name="Turgeon B."/>
            <person name="Goodwin S."/>
            <person name="Spatafora J."/>
            <person name="Crous P."/>
            <person name="Grigoriev I."/>
        </authorList>
    </citation>
    <scope>NUCLEOTIDE SEQUENCE</scope>
    <source>
        <strain evidence="2">CBS 379.55</strain>
    </source>
</reference>
<keyword evidence="1" id="KW-0812">Transmembrane</keyword>
<keyword evidence="1" id="KW-1133">Transmembrane helix</keyword>
<evidence type="ECO:0000313" key="3">
    <source>
        <dbReference type="Proteomes" id="UP000800097"/>
    </source>
</evidence>
<protein>
    <submittedName>
        <fullName evidence="2">Uncharacterized protein</fullName>
    </submittedName>
</protein>
<dbReference type="Proteomes" id="UP000800097">
    <property type="component" value="Unassembled WGS sequence"/>
</dbReference>
<keyword evidence="1" id="KW-0472">Membrane</keyword>
<evidence type="ECO:0000256" key="1">
    <source>
        <dbReference type="SAM" id="Phobius"/>
    </source>
</evidence>
<sequence length="111" mass="12456">MHTCPGSQLVGKKWKRQAKWKKHPVHHSSFFACALVFHPILNDNNRLELRVILDDLVGVDVRKCAVSSIPRRRYVRAKRRLGGIAAKAVCAVYMARVSLLADWIGCMGFGG</sequence>
<dbReference type="AlphaFoldDB" id="A0A6A6JRU4"/>
<dbReference type="RefSeq" id="XP_033656646.1">
    <property type="nucleotide sequence ID" value="XM_033797906.1"/>
</dbReference>
<accession>A0A6A6JRU4</accession>
<keyword evidence="3" id="KW-1185">Reference proteome</keyword>
<dbReference type="EMBL" id="ML986487">
    <property type="protein sequence ID" value="KAF2279107.1"/>
    <property type="molecule type" value="Genomic_DNA"/>
</dbReference>
<dbReference type="GeneID" id="54551081"/>
<gene>
    <name evidence="2" type="ORF">EI97DRAFT_431322</name>
</gene>
<organism evidence="2 3">
    <name type="scientific">Westerdykella ornata</name>
    <dbReference type="NCBI Taxonomy" id="318751"/>
    <lineage>
        <taxon>Eukaryota</taxon>
        <taxon>Fungi</taxon>
        <taxon>Dikarya</taxon>
        <taxon>Ascomycota</taxon>
        <taxon>Pezizomycotina</taxon>
        <taxon>Dothideomycetes</taxon>
        <taxon>Pleosporomycetidae</taxon>
        <taxon>Pleosporales</taxon>
        <taxon>Sporormiaceae</taxon>
        <taxon>Westerdykella</taxon>
    </lineage>
</organism>